<dbReference type="Pfam" id="PF00378">
    <property type="entry name" value="ECH_1"/>
    <property type="match status" value="1"/>
</dbReference>
<evidence type="ECO:0000256" key="4">
    <source>
        <dbReference type="ARBA" id="ARBA00022832"/>
    </source>
</evidence>
<dbReference type="InterPro" id="IPR029045">
    <property type="entry name" value="ClpP/crotonase-like_dom_sf"/>
</dbReference>
<dbReference type="Gene3D" id="3.90.226.10">
    <property type="entry name" value="2-enoyl-CoA Hydratase, Chain A, domain 1"/>
    <property type="match status" value="1"/>
</dbReference>
<dbReference type="GO" id="GO:0016853">
    <property type="term" value="F:isomerase activity"/>
    <property type="evidence" value="ECO:0007669"/>
    <property type="project" value="UniProtKB-KW"/>
</dbReference>
<keyword evidence="10" id="KW-1185">Reference proteome</keyword>
<evidence type="ECO:0000256" key="8">
    <source>
        <dbReference type="ARBA" id="ARBA00023235"/>
    </source>
</evidence>
<dbReference type="CDD" id="cd06558">
    <property type="entry name" value="crotonase-like"/>
    <property type="match status" value="1"/>
</dbReference>
<dbReference type="AlphaFoldDB" id="A0A086Y290"/>
<dbReference type="EMBL" id="JGYG01000008">
    <property type="protein sequence ID" value="KFI28390.1"/>
    <property type="molecule type" value="Genomic_DNA"/>
</dbReference>
<dbReference type="SUPFAM" id="SSF52096">
    <property type="entry name" value="ClpP/crotonase"/>
    <property type="match status" value="1"/>
</dbReference>
<evidence type="ECO:0000256" key="7">
    <source>
        <dbReference type="ARBA" id="ARBA00023140"/>
    </source>
</evidence>
<dbReference type="FunFam" id="1.10.12.10:FF:000004">
    <property type="entry name" value="Delta3,5-delta2,4-dienoyl-CoA isomerase"/>
    <property type="match status" value="1"/>
</dbReference>
<dbReference type="OrthoDB" id="9795613at2"/>
<dbReference type="FunFam" id="3.90.226.10:FF:000024">
    <property type="entry name" value="Delta3,5-delta2,4-dienoyl-CoA isomerase"/>
    <property type="match status" value="1"/>
</dbReference>
<dbReference type="UniPathway" id="UPA00659"/>
<dbReference type="Proteomes" id="UP000028826">
    <property type="component" value="Unassembled WGS sequence"/>
</dbReference>
<comment type="pathway">
    <text evidence="2">Lipid metabolism; fatty acid beta-oxidation.</text>
</comment>
<keyword evidence="6" id="KW-0443">Lipid metabolism</keyword>
<evidence type="ECO:0000256" key="2">
    <source>
        <dbReference type="ARBA" id="ARBA00005005"/>
    </source>
</evidence>
<organism evidence="9 10">
    <name type="scientific">Haematobacter massiliensis</name>
    <dbReference type="NCBI Taxonomy" id="195105"/>
    <lineage>
        <taxon>Bacteria</taxon>
        <taxon>Pseudomonadati</taxon>
        <taxon>Pseudomonadota</taxon>
        <taxon>Alphaproteobacteria</taxon>
        <taxon>Rhodobacterales</taxon>
        <taxon>Paracoccaceae</taxon>
        <taxon>Haematobacter</taxon>
    </lineage>
</organism>
<dbReference type="InterPro" id="IPR001753">
    <property type="entry name" value="Enoyl-CoA_hydra/iso"/>
</dbReference>
<keyword evidence="7" id="KW-0576">Peroxisome</keyword>
<keyword evidence="4" id="KW-0276">Fatty acid metabolism</keyword>
<evidence type="ECO:0000313" key="10">
    <source>
        <dbReference type="Proteomes" id="UP000028826"/>
    </source>
</evidence>
<dbReference type="GO" id="GO:0006635">
    <property type="term" value="P:fatty acid beta-oxidation"/>
    <property type="evidence" value="ECO:0007669"/>
    <property type="project" value="UniProtKB-UniPathway"/>
</dbReference>
<dbReference type="Gene3D" id="1.10.12.10">
    <property type="entry name" value="Lyase 2-enoyl-coa Hydratase, Chain A, domain 2"/>
    <property type="match status" value="1"/>
</dbReference>
<dbReference type="NCBIfam" id="NF004794">
    <property type="entry name" value="PRK06142.1"/>
    <property type="match status" value="1"/>
</dbReference>
<keyword evidence="5" id="KW-0007">Acetylation</keyword>
<evidence type="ECO:0000256" key="1">
    <source>
        <dbReference type="ARBA" id="ARBA00004275"/>
    </source>
</evidence>
<proteinExistence type="inferred from homology"/>
<sequence>MEEAPALRRLSLRLEGSVAHLVLSRPEKANALDAPFWQDLHAAFRWLDEAAPVRVVVLSGAGRHFCAGLDHSMLSALRPDPGACPARESERLRRAILAIQESVTAIERCRKPVIAAIHGACIGGGLDIVAACDIRLATHDARFSVKEVDLAIVADVGVLQRLPALVGEGRAREMAFTAREVGGREALSIGLVQQVHGEAGALMAAAEALARHLAAKSPLALRGTKEVMVRREADRIAEGLEHVATLNAGILFSRDMEEALAALAARRPPAFPD</sequence>
<dbReference type="STRING" id="195105.CN97_19185"/>
<keyword evidence="8" id="KW-0413">Isomerase</keyword>
<dbReference type="InterPro" id="IPR045002">
    <property type="entry name" value="Ech1-like"/>
</dbReference>
<dbReference type="eggNOG" id="COG1024">
    <property type="taxonomic scope" value="Bacteria"/>
</dbReference>
<name>A0A086Y290_9RHOB</name>
<accession>A0A086Y290</accession>
<comment type="caution">
    <text evidence="9">The sequence shown here is derived from an EMBL/GenBank/DDBJ whole genome shotgun (WGS) entry which is preliminary data.</text>
</comment>
<comment type="similarity">
    <text evidence="3">Belongs to the enoyl-CoA hydratase/isomerase family.</text>
</comment>
<evidence type="ECO:0000256" key="5">
    <source>
        <dbReference type="ARBA" id="ARBA00022990"/>
    </source>
</evidence>
<protein>
    <submittedName>
        <fullName evidence="9">Enoyl-CoA hydratase</fullName>
    </submittedName>
</protein>
<dbReference type="GO" id="GO:0005737">
    <property type="term" value="C:cytoplasm"/>
    <property type="evidence" value="ECO:0007669"/>
    <property type="project" value="UniProtKB-ARBA"/>
</dbReference>
<dbReference type="PANTHER" id="PTHR43149">
    <property type="entry name" value="ENOYL-COA HYDRATASE"/>
    <property type="match status" value="1"/>
</dbReference>
<evidence type="ECO:0000256" key="3">
    <source>
        <dbReference type="ARBA" id="ARBA00005254"/>
    </source>
</evidence>
<evidence type="ECO:0000256" key="6">
    <source>
        <dbReference type="ARBA" id="ARBA00023098"/>
    </source>
</evidence>
<evidence type="ECO:0000313" key="9">
    <source>
        <dbReference type="EMBL" id="KFI28390.1"/>
    </source>
</evidence>
<dbReference type="RefSeq" id="WP_035712108.1">
    <property type="nucleotide sequence ID" value="NZ_CP035514.1"/>
</dbReference>
<reference evidence="9 10" key="1">
    <citation type="submission" date="2014-03" db="EMBL/GenBank/DDBJ databases">
        <title>Genome of Haematobacter massiliensis CCUG 47968.</title>
        <authorList>
            <person name="Wang D."/>
            <person name="Wang G."/>
        </authorList>
    </citation>
    <scope>NUCLEOTIDE SEQUENCE [LARGE SCALE GENOMIC DNA]</scope>
    <source>
        <strain evidence="9 10">CCUG 47968</strain>
    </source>
</reference>
<gene>
    <name evidence="9" type="ORF">CN97_19185</name>
</gene>
<comment type="subcellular location">
    <subcellularLocation>
        <location evidence="1">Peroxisome</location>
    </subcellularLocation>
</comment>
<dbReference type="InterPro" id="IPR014748">
    <property type="entry name" value="Enoyl-CoA_hydra_C"/>
</dbReference>